<keyword evidence="3" id="KW-1185">Reference proteome</keyword>
<dbReference type="Gramene" id="OE9A096271T2">
    <property type="protein sequence ID" value="OE9A096271C2"/>
    <property type="gene ID" value="OE9A096271"/>
</dbReference>
<feature type="region of interest" description="Disordered" evidence="1">
    <location>
        <begin position="1"/>
        <end position="137"/>
    </location>
</feature>
<dbReference type="EMBL" id="CACTIH010003616">
    <property type="protein sequence ID" value="CAA2978117.1"/>
    <property type="molecule type" value="Genomic_DNA"/>
</dbReference>
<gene>
    <name evidence="2" type="ORF">OLEA9_A096271</name>
</gene>
<evidence type="ECO:0000313" key="2">
    <source>
        <dbReference type="EMBL" id="CAA2978117.1"/>
    </source>
</evidence>
<reference evidence="2 3" key="1">
    <citation type="submission" date="2019-12" db="EMBL/GenBank/DDBJ databases">
        <authorList>
            <person name="Alioto T."/>
            <person name="Alioto T."/>
            <person name="Gomez Garrido J."/>
        </authorList>
    </citation>
    <scope>NUCLEOTIDE SEQUENCE [LARGE SCALE GENOMIC DNA]</scope>
</reference>
<dbReference type="PANTHER" id="PTHR34055:SF1">
    <property type="entry name" value="EXPRESSED PROTEIN"/>
    <property type="match status" value="1"/>
</dbReference>
<protein>
    <submittedName>
        <fullName evidence="2">Uncharacterized protein</fullName>
    </submittedName>
</protein>
<evidence type="ECO:0000256" key="1">
    <source>
        <dbReference type="SAM" id="MobiDB-lite"/>
    </source>
</evidence>
<feature type="compositionally biased region" description="Basic and acidic residues" evidence="1">
    <location>
        <begin position="86"/>
        <end position="98"/>
    </location>
</feature>
<dbReference type="Gramene" id="OE9A096271T1">
    <property type="protein sequence ID" value="OE9A096271C1"/>
    <property type="gene ID" value="OE9A096271"/>
</dbReference>
<feature type="compositionally biased region" description="Polar residues" evidence="1">
    <location>
        <begin position="68"/>
        <end position="77"/>
    </location>
</feature>
<sequence>MGRIRAKGKKLDVMNQDDPGSAEEEKTGAQKRRGRPQKSLNDDIDEEEAEKIQNGESEDTTDGVLGNETKSSTASQNGKKRKRNSQVKEKIDSVKEENGNGTTSSTEESNKLNGFRREGNRRKNKPCRAPEAGVDCN</sequence>
<accession>A0A8S0RG81</accession>
<dbReference type="OrthoDB" id="693270at2759"/>
<proteinExistence type="predicted"/>
<organism evidence="2 3">
    <name type="scientific">Olea europaea subsp. europaea</name>
    <dbReference type="NCBI Taxonomy" id="158383"/>
    <lineage>
        <taxon>Eukaryota</taxon>
        <taxon>Viridiplantae</taxon>
        <taxon>Streptophyta</taxon>
        <taxon>Embryophyta</taxon>
        <taxon>Tracheophyta</taxon>
        <taxon>Spermatophyta</taxon>
        <taxon>Magnoliopsida</taxon>
        <taxon>eudicotyledons</taxon>
        <taxon>Gunneridae</taxon>
        <taxon>Pentapetalae</taxon>
        <taxon>asterids</taxon>
        <taxon>lamiids</taxon>
        <taxon>Lamiales</taxon>
        <taxon>Oleaceae</taxon>
        <taxon>Oleeae</taxon>
        <taxon>Olea</taxon>
    </lineage>
</organism>
<dbReference type="Proteomes" id="UP000594638">
    <property type="component" value="Unassembled WGS sequence"/>
</dbReference>
<dbReference type="PANTHER" id="PTHR34055">
    <property type="entry name" value="OS09G0491596 PROTEIN"/>
    <property type="match status" value="1"/>
</dbReference>
<comment type="caution">
    <text evidence="2">The sequence shown here is derived from an EMBL/GenBank/DDBJ whole genome shotgun (WGS) entry which is preliminary data.</text>
</comment>
<dbReference type="AlphaFoldDB" id="A0A8S0RG81"/>
<evidence type="ECO:0000313" key="3">
    <source>
        <dbReference type="Proteomes" id="UP000594638"/>
    </source>
</evidence>
<name>A0A8S0RG81_OLEEU</name>